<feature type="transmembrane region" description="Helical" evidence="11">
    <location>
        <begin position="408"/>
        <end position="429"/>
    </location>
</feature>
<feature type="transmembrane region" description="Helical" evidence="11">
    <location>
        <begin position="2579"/>
        <end position="2602"/>
    </location>
</feature>
<feature type="transmembrane region" description="Helical" evidence="11">
    <location>
        <begin position="2809"/>
        <end position="2828"/>
    </location>
</feature>
<feature type="transmembrane region" description="Helical" evidence="11">
    <location>
        <begin position="2182"/>
        <end position="2201"/>
    </location>
</feature>
<dbReference type="PROSITE" id="PS50262">
    <property type="entry name" value="G_PROTEIN_RECEP_F1_2"/>
    <property type="match status" value="8"/>
</dbReference>
<feature type="transmembrane region" description="Helical" evidence="11">
    <location>
        <begin position="1503"/>
        <end position="1524"/>
    </location>
</feature>
<evidence type="ECO:0000256" key="10">
    <source>
        <dbReference type="ARBA" id="ARBA00023224"/>
    </source>
</evidence>
<sequence length="2849" mass="321295">MALTIPDKHALGSLVLISPYLIQATHPFKGSIMDPRLAFKATGFLLLLVIGVPGNIFILSQFTFLRIIEKKLPPANVILMVLSFVNLLVLLSRVIPQSLDAIGVENLLNDIECKLALYTYRVILHNFDIEVGDSTNLVPEPVSITLLHSESTENELCRATDCAICLLSTTLSLSDPTEHCSCRTQALIQPKEIEKRDLPLWAIVGLYSGRGSMRSPLSAPQLCNLPLAGPICQSIPACHHGSFLILHSAEACRVQCRDRCNDFVTDLIWLTEHALNFSQDIFTLILRRKTASFLLLVIIGIPGNIFILLQFTYIRMLEKKLVSTNIILMALAVANLLVILSRIIPQTINAFGVEDLLDDSECKLVIFSYRVSRAMSICVTSLLSCYQCILIAPSTCFWVYLKKIVTRNMLFIIMIFWLVNLSMYPYSILNARARKNLTSSPYTLHLVYCDADFLTYIAYIVNGSFYAFRDFIFVGLMTLASSYIVYRLFSHERSMKGMRSSDKSQRRTAEQKASRAVILLVALYVVLFGLDNSMWIYTLTLSNVSPNMNEIRIFLASSYSAFSPIAIIFTNPKLNQTIKGPVCEGCTEVLGGPIIKIDQINAVHACQKYVHEVGESTGFLLLVIIGIPGNVFILLQFSYIRLLEKKLLPANILLMTLAVANLLIIFSRIIPQSLDALGVEDLLDDPECKLTILTFRVSRAMSICVTSLLSCYQCVLIAPSTKVWIYIKKKITQNVLIIIIILWFLNVCMYPYSILNSHARRNITTSPYTLHLVYCDFDFLTYVSYMINGSFYALRDFIFVGLMAMANSYIVYTLLRHEKSLKGMRSSDKSQKRTVEQKASRSVISLVALYVLLFGLDNSMWIYTLTLSNVSPSTNEIRIFLACSYSAFSPVVIVLTNPKLQKNFLSCVSQCRGTNTDSKFSRQVNILGTEVHGAALVGSSVFATRSSPNSTVGRFGDWSIDHATGEGAGFKAAGFLLLMTIGIPGNIFILFQFTYTRVLEKKLLHTNIILMALAVANLLLILSRIIPESLNSLGIKDLLNDPECKLVIFTFRVSRAMSICVTSLLSCYQCILIAPRRSFWLYIKKMVTQNVVIILIILWFFNLSVYPYFVWNARARRNLTSSPYTLHLVYCDADFLTYIAYVATGSFYALRDFFSVGLMTLASSYIVYRLFSHERSMKGMRSSDKSQSRTVEYKASRAVILLVALYVVLFGLDNSMWIYTLTLSNVSPNMNEIRIFLASSYSAFSPIVIILTNPKFDQCFGSSKTTKLTKCEGRLKSSEVLYPSVTRIPGNLFILIRFLHFRIKERKLRPANKILMGLALVNLILVLNRVIPQALEAFGIKDLFSDTECKLVLFTYRVSRAMAICITSLLSCHQCIVIAPANKLWTFLKQKVPSNVTMIMIVCFCLNVAMYPSRIIYGQARRNITLSLYTLHLVYCDCDFGNYTAYILNGVFSVVREIIVVGLMVLASLYIVYTLLHHQQTIKGMRSSDKDNRKSVEYRASRAVILLVAIYVALFGMDTSVWIYTLSLYNISADVNDTRIFLGSSYSALSSIVTHHCETTWLGSWSTDSVNMSLTFVPDHVHGISGENTVNNLVLTGTTPGGIPGNLFILITFLHFRMKEQKLRPANKILMGLAFVNLILVLNRVIPQALEALGIEDLLSDTECKLVSFTYPVSRGMAICITSLLSCHQCIVIAPANKLWTFLKQKVPSNVTMIIIVFFCLNVALYPSRIMYCQARRNVTVSLYTLHLVYCDCDFRNYTAYILNGVFPVVREIIVVGLMVLASLYIVYMLLHHQQTMKGMRSSDKENRKSVEYRASRAVIFLAALYVALFGMDTSVWIYTLSLYNVSGDVNDVRVFLCASYSALSPILVIATNPKLLIVTDHVHGSTVRFQERTLETDTDTDTDAIKLLRAAAKVLGAMSFLGTCEGVILGIPWNIFILVRFAYIRKLEKKLLPTNTILMALSFINLLVLLSRVVPQTLDAIGLENLLNDIQCKLIIYTYRVSRAMSICLTSLLSCHQCILIAPVTGKWKYLKQIVNPNVSIIMMLLLGMNMALYPSGILYGQSRSNTTHSPYTLRLAYCDVDFLNYVSYTINGLVSVVREIIFVSLMTMSSSYMLVVLYWHGESMKGVRRSAKAQTKTAEYKASRAVLLLVVLYVLLFGMDNTTWIYTLTMTDVKQEVSDTRLYLAASYAVMSPIVIFVTNPKLYLRIRFLVGDPWGKCFHMVGGKYVYVKRESLLRTSLGFFLLMITGIPGNIYILLNFIHIRIIENKLLPTNIIHAVLSLANLLIIFSRILLQFLHAIGVEHLLDDTECKIFVYSYRVSRAMSICITSLLSCYQCVLIVPPSNTFWRFLKLQVNKTMSFIILTILMFNLAIYRTSIIYARSNKNSTTSPYTLHLVYCYMDYFTYDTYIVNGAIFASRDFIFVGLMALASSYIVYTLVQHEKFIKGIRSSDKTQRRSVEYKASRAVILLVTLYVLLFGFDNSMWIYTLTMSNVRPDMNDVRIALACSYSALSPIVIIATNPKLQHGSWQLAVGSRQSAVSMALQKTVGFFLLVLIGIPGNVYILIKFAIVRIIEKKLLPTNVILMVLSLVNLLIVISRVIPQYLHAIGVENLLDDTKCKIFVYTYRVSRAMSICTTSLLSCHQCVLIAPNIKLWAFLKLKVAQNIWKVILVILAANMAIYRTSIMYARSNKNATVSPYALRLVYCDTDYLNYINYISNGIVFAFRDFLFVGLMALASSYIVYTLICHERSIKGMRSSDKTQGRSVENKASRAVILLVTLYVLLFGFDNSMWIYSLTLSNIKPDMNDVRIALACSYSALSPIVMIATNPKLQYKTKLALFRGWLWLIF</sequence>
<feature type="domain" description="G-protein coupled receptors family 1 profile" evidence="12">
    <location>
        <begin position="2561"/>
        <end position="2825"/>
    </location>
</feature>
<dbReference type="InterPro" id="IPR017452">
    <property type="entry name" value="GPCR_Rhodpsn_7TM"/>
</dbReference>
<comment type="similarity">
    <text evidence="2">Belongs to the G-protein coupled receptor 1 family.</text>
</comment>
<dbReference type="PRINTS" id="PR00237">
    <property type="entry name" value="GPCRRHODOPSN"/>
</dbReference>
<feature type="transmembrane region" description="Helical" evidence="11">
    <location>
        <begin position="1153"/>
        <end position="1171"/>
    </location>
</feature>
<gene>
    <name evidence="13" type="ORF">PECUL_23A003482</name>
</gene>
<evidence type="ECO:0000256" key="4">
    <source>
        <dbReference type="ARBA" id="ARBA00022507"/>
    </source>
</evidence>
<accession>A0AAD1VMK4</accession>
<feature type="transmembrane region" description="Helical" evidence="11">
    <location>
        <begin position="43"/>
        <end position="65"/>
    </location>
</feature>
<dbReference type="Pfam" id="PF03402">
    <property type="entry name" value="V1R"/>
    <property type="match status" value="9"/>
</dbReference>
<keyword evidence="6 11" id="KW-1133">Transmembrane helix</keyword>
<feature type="transmembrane region" description="Helical" evidence="11">
    <location>
        <begin position="1918"/>
        <end position="1940"/>
    </location>
</feature>
<feature type="transmembrane region" description="Helical" evidence="11">
    <location>
        <begin position="2549"/>
        <end position="2567"/>
    </location>
</feature>
<feature type="transmembrane region" description="Helical" evidence="11">
    <location>
        <begin position="619"/>
        <end position="640"/>
    </location>
</feature>
<feature type="transmembrane region" description="Helical" evidence="11">
    <location>
        <begin position="1087"/>
        <end position="1111"/>
    </location>
</feature>
<dbReference type="InterPro" id="IPR000276">
    <property type="entry name" value="GPCR_Rhodpsn"/>
</dbReference>
<keyword evidence="14" id="KW-1185">Reference proteome</keyword>
<feature type="transmembrane region" description="Helical" evidence="11">
    <location>
        <begin position="77"/>
        <end position="95"/>
    </location>
</feature>
<evidence type="ECO:0000256" key="1">
    <source>
        <dbReference type="ARBA" id="ARBA00004651"/>
    </source>
</evidence>
<evidence type="ECO:0000256" key="11">
    <source>
        <dbReference type="SAM" id="Phobius"/>
    </source>
</evidence>
<feature type="transmembrane region" description="Helical" evidence="11">
    <location>
        <begin position="1314"/>
        <end position="1331"/>
    </location>
</feature>
<feature type="transmembrane region" description="Helical" evidence="11">
    <location>
        <begin position="2670"/>
        <end position="2689"/>
    </location>
</feature>
<evidence type="ECO:0000256" key="2">
    <source>
        <dbReference type="ARBA" id="ARBA00010663"/>
    </source>
</evidence>
<dbReference type="GO" id="GO:0016503">
    <property type="term" value="F:pheromone receptor activity"/>
    <property type="evidence" value="ECO:0007669"/>
    <property type="project" value="InterPro"/>
</dbReference>
<feature type="transmembrane region" description="Helical" evidence="11">
    <location>
        <begin position="326"/>
        <end position="344"/>
    </location>
</feature>
<feature type="transmembrane region" description="Helical" evidence="11">
    <location>
        <begin position="2102"/>
        <end position="2123"/>
    </location>
</feature>
<dbReference type="InterPro" id="IPR004072">
    <property type="entry name" value="Vmron_rcpt_1"/>
</dbReference>
<feature type="transmembrane region" description="Helical" evidence="11">
    <location>
        <begin position="731"/>
        <end position="752"/>
    </location>
</feature>
<feature type="domain" description="G-protein coupled receptors family 1 profile" evidence="12">
    <location>
        <begin position="303"/>
        <end position="567"/>
    </location>
</feature>
<feature type="transmembrane region" description="Helical" evidence="11">
    <location>
        <begin position="2241"/>
        <end position="2264"/>
    </location>
</feature>
<feature type="transmembrane region" description="Helical" evidence="11">
    <location>
        <begin position="1233"/>
        <end position="1252"/>
    </location>
</feature>
<dbReference type="Gene3D" id="1.20.1070.10">
    <property type="entry name" value="Rhodopsin 7-helix transmembrane proteins"/>
    <property type="match status" value="8"/>
</dbReference>
<feature type="transmembrane region" description="Helical" evidence="11">
    <location>
        <begin position="2775"/>
        <end position="2797"/>
    </location>
</feature>
<feature type="transmembrane region" description="Helical" evidence="11">
    <location>
        <begin position="652"/>
        <end position="670"/>
    </location>
</feature>
<evidence type="ECO:0000313" key="13">
    <source>
        <dbReference type="EMBL" id="CAH2220895.1"/>
    </source>
</evidence>
<feature type="domain" description="G-protein coupled receptors family 1 profile" evidence="12">
    <location>
        <begin position="1290"/>
        <end position="1554"/>
    </location>
</feature>
<feature type="transmembrane region" description="Helical" evidence="11">
    <location>
        <begin position="1773"/>
        <end position="1791"/>
    </location>
</feature>
<dbReference type="GO" id="GO:0019236">
    <property type="term" value="P:response to pheromone"/>
    <property type="evidence" value="ECO:0007669"/>
    <property type="project" value="UniProtKB-KW"/>
</dbReference>
<keyword evidence="4" id="KW-0589">Pheromone response</keyword>
<feature type="transmembrane region" description="Helical" evidence="11">
    <location>
        <begin position="2467"/>
        <end position="2488"/>
    </location>
</feature>
<feature type="transmembrane region" description="Helical" evidence="11">
    <location>
        <begin position="1707"/>
        <end position="1726"/>
    </location>
</feature>
<feature type="transmembrane region" description="Helical" evidence="11">
    <location>
        <begin position="471"/>
        <end position="489"/>
    </location>
</feature>
<feature type="transmembrane region" description="Helical" evidence="11">
    <location>
        <begin position="1818"/>
        <end position="1839"/>
    </location>
</feature>
<proteinExistence type="inferred from homology"/>
<reference evidence="13" key="1">
    <citation type="submission" date="2022-03" db="EMBL/GenBank/DDBJ databases">
        <authorList>
            <person name="Alioto T."/>
            <person name="Alioto T."/>
            <person name="Gomez Garrido J."/>
        </authorList>
    </citation>
    <scope>NUCLEOTIDE SEQUENCE</scope>
</reference>
<feature type="transmembrane region" description="Helical" evidence="11">
    <location>
        <begin position="2362"/>
        <end position="2382"/>
    </location>
</feature>
<feature type="transmembrane region" description="Helical" evidence="11">
    <location>
        <begin position="2324"/>
        <end position="2342"/>
    </location>
</feature>
<evidence type="ECO:0000256" key="3">
    <source>
        <dbReference type="ARBA" id="ARBA00022475"/>
    </source>
</evidence>
<feature type="transmembrane region" description="Helical" evidence="11">
    <location>
        <begin position="293"/>
        <end position="314"/>
    </location>
</feature>
<feature type="transmembrane region" description="Helical" evidence="11">
    <location>
        <begin position="1676"/>
        <end position="1695"/>
    </location>
</feature>
<feature type="transmembrane region" description="Helical" evidence="11">
    <location>
        <begin position="2729"/>
        <end position="2747"/>
    </location>
</feature>
<keyword evidence="7" id="KW-0297">G-protein coupled receptor</keyword>
<protein>
    <submittedName>
        <fullName evidence="13">Vomeronasal type-1 receptor 90-like</fullName>
    </submittedName>
</protein>
<feature type="transmembrane region" description="Helical" evidence="11">
    <location>
        <begin position="975"/>
        <end position="995"/>
    </location>
</feature>
<feature type="transmembrane region" description="Helical" evidence="11">
    <location>
        <begin position="1458"/>
        <end position="1476"/>
    </location>
</feature>
<feature type="transmembrane region" description="Helical" evidence="11">
    <location>
        <begin position="1593"/>
        <end position="1616"/>
    </location>
</feature>
<dbReference type="SUPFAM" id="SSF81321">
    <property type="entry name" value="Family A G protein-coupled receptor-like"/>
    <property type="match status" value="9"/>
</dbReference>
<feature type="transmembrane region" description="Helical" evidence="11">
    <location>
        <begin position="700"/>
        <end position="719"/>
    </location>
</feature>
<feature type="transmembrane region" description="Helical" evidence="11">
    <location>
        <begin position="2394"/>
        <end position="2416"/>
    </location>
</feature>
<feature type="transmembrane region" description="Helical" evidence="11">
    <location>
        <begin position="2035"/>
        <end position="2055"/>
    </location>
</feature>
<evidence type="ECO:0000313" key="14">
    <source>
        <dbReference type="Proteomes" id="UP001295444"/>
    </source>
</evidence>
<evidence type="ECO:0000256" key="9">
    <source>
        <dbReference type="ARBA" id="ARBA00023170"/>
    </source>
</evidence>
<feature type="transmembrane region" description="Helical" evidence="11">
    <location>
        <begin position="1952"/>
        <end position="1971"/>
    </location>
</feature>
<keyword evidence="10" id="KW-0807">Transducer</keyword>
<feature type="domain" description="G-protein coupled receptors family 1 profile" evidence="12">
    <location>
        <begin position="985"/>
        <end position="1249"/>
    </location>
</feature>
<evidence type="ECO:0000256" key="7">
    <source>
        <dbReference type="ARBA" id="ARBA00023040"/>
    </source>
</evidence>
<keyword evidence="8 11" id="KW-0472">Membrane</keyword>
<feature type="transmembrane region" description="Helical" evidence="11">
    <location>
        <begin position="1392"/>
        <end position="1411"/>
    </location>
</feature>
<feature type="domain" description="G-protein coupled receptors family 1 profile" evidence="12">
    <location>
        <begin position="2253"/>
        <end position="2518"/>
    </location>
</feature>
<feature type="transmembrane region" description="Helical" evidence="11">
    <location>
        <begin position="1628"/>
        <end position="1646"/>
    </location>
</feature>
<dbReference type="EMBL" id="OW240912">
    <property type="protein sequence ID" value="CAH2220895.1"/>
    <property type="molecule type" value="Genomic_DNA"/>
</dbReference>
<dbReference type="GO" id="GO:0005886">
    <property type="term" value="C:plasma membrane"/>
    <property type="evidence" value="ECO:0007669"/>
    <property type="project" value="UniProtKB-SubCell"/>
</dbReference>
<feature type="transmembrane region" description="Helical" evidence="11">
    <location>
        <begin position="1198"/>
        <end position="1221"/>
    </location>
</feature>
<feature type="transmembrane region" description="Helical" evidence="11">
    <location>
        <begin position="797"/>
        <end position="815"/>
    </location>
</feature>
<comment type="subcellular location">
    <subcellularLocation>
        <location evidence="1">Cell membrane</location>
        <topology evidence="1">Multi-pass membrane protein</topology>
    </subcellularLocation>
</comment>
<feature type="domain" description="G-protein coupled receptors family 1 profile" evidence="12">
    <location>
        <begin position="1934"/>
        <end position="2198"/>
    </location>
</feature>
<dbReference type="FunFam" id="1.20.1070.10:FF:000300">
    <property type="entry name" value="Vomeronasal type-1 receptor"/>
    <property type="match status" value="7"/>
</dbReference>
<feature type="transmembrane region" description="Helical" evidence="11">
    <location>
        <begin position="2422"/>
        <end position="2440"/>
    </location>
</feature>
<evidence type="ECO:0000256" key="6">
    <source>
        <dbReference type="ARBA" id="ARBA00022989"/>
    </source>
</evidence>
<keyword evidence="5 11" id="KW-0812">Transmembrane</keyword>
<evidence type="ECO:0000256" key="5">
    <source>
        <dbReference type="ARBA" id="ARBA00022692"/>
    </source>
</evidence>
<evidence type="ECO:0000259" key="12">
    <source>
        <dbReference type="PROSITE" id="PS50262"/>
    </source>
</evidence>
<feature type="transmembrane region" description="Helical" evidence="11">
    <location>
        <begin position="1123"/>
        <end position="1141"/>
    </location>
</feature>
<feature type="transmembrane region" description="Helical" evidence="11">
    <location>
        <begin position="2276"/>
        <end position="2295"/>
    </location>
</feature>
<feature type="domain" description="G-protein coupled receptors family 1 profile" evidence="12">
    <location>
        <begin position="629"/>
        <end position="893"/>
    </location>
</feature>
<feature type="transmembrane region" description="Helical" evidence="11">
    <location>
        <begin position="516"/>
        <end position="537"/>
    </location>
</feature>
<keyword evidence="9 13" id="KW-0675">Receptor</keyword>
<feature type="transmembrane region" description="Helical" evidence="11">
    <location>
        <begin position="374"/>
        <end position="401"/>
    </location>
</feature>
<dbReference type="Proteomes" id="UP001295444">
    <property type="component" value="Chromosome 01"/>
</dbReference>
<keyword evidence="3" id="KW-1003">Cell membrane</keyword>
<organism evidence="13 14">
    <name type="scientific">Pelobates cultripes</name>
    <name type="common">Western spadefoot toad</name>
    <dbReference type="NCBI Taxonomy" id="61616"/>
    <lineage>
        <taxon>Eukaryota</taxon>
        <taxon>Metazoa</taxon>
        <taxon>Chordata</taxon>
        <taxon>Craniata</taxon>
        <taxon>Vertebrata</taxon>
        <taxon>Euteleostomi</taxon>
        <taxon>Amphibia</taxon>
        <taxon>Batrachia</taxon>
        <taxon>Anura</taxon>
        <taxon>Pelobatoidea</taxon>
        <taxon>Pelobatidae</taxon>
        <taxon>Pelobates</taxon>
    </lineage>
</organism>
<feature type="transmembrane region" description="Helical" evidence="11">
    <location>
        <begin position="2005"/>
        <end position="2023"/>
    </location>
</feature>
<feature type="domain" description="G-protein coupled receptors family 1 profile" evidence="12">
    <location>
        <begin position="1605"/>
        <end position="1869"/>
    </location>
</feature>
<feature type="transmembrane region" description="Helical" evidence="11">
    <location>
        <begin position="1007"/>
        <end position="1026"/>
    </location>
</feature>
<feature type="transmembrane region" description="Helical" evidence="11">
    <location>
        <begin position="843"/>
        <end position="865"/>
    </location>
</feature>
<name>A0AAD1VMK4_PELCU</name>
<feature type="transmembrane region" description="Helical" evidence="11">
    <location>
        <begin position="2144"/>
        <end position="2162"/>
    </location>
</feature>
<dbReference type="PANTHER" id="PTHR24062">
    <property type="entry name" value="VOMERONASAL TYPE-1 RECEPTOR"/>
    <property type="match status" value="1"/>
</dbReference>
<evidence type="ECO:0000256" key="8">
    <source>
        <dbReference type="ARBA" id="ARBA00023136"/>
    </source>
</evidence>